<name>A0A072R6C3_BARBA</name>
<keyword evidence="3" id="KW-0489">Methyltransferase</keyword>
<keyword evidence="1" id="KW-0963">Cytoplasm</keyword>
<dbReference type="GO" id="GO:0008757">
    <property type="term" value="F:S-adenosylmethionine-dependent methyltransferase activity"/>
    <property type="evidence" value="ECO:0007669"/>
    <property type="project" value="InterPro"/>
</dbReference>
<evidence type="ECO:0000256" key="2">
    <source>
        <dbReference type="ARBA" id="ARBA00022552"/>
    </source>
</evidence>
<sequence>MSLFLPFKNYDLSLPNPDQCWLGFGITEVPDRQWIPNLEIITSWRPDFLKFIDAKFCCYPQINKNCTYYDGGLLHLNKYRCFNQNCFLDLLTHVKPGGWIVINGKKTSGAASMMKWIQKIIPISNKLSKNHGLVFWLQVPQQINQDNIQHLRLFPLSFDNKFQTTSGMFSHGRIDPGSAMLVRHMPKVISGKMADFGAGWGFLSYSALEMSKSLTALDLYEADYNALEAAKQHIKHITNPIPINFYWHDIVHEPIVDLYDTIISNPPFHTPCTTDISLGKHFITNAAKYLKPGGRFLLVANHHLPYEILLKSLFRTIFIHEEANGFKVIEARR</sequence>
<dbReference type="InterPro" id="IPR002052">
    <property type="entry name" value="DNA_methylase_N6_adenine_CS"/>
</dbReference>
<dbReference type="InterPro" id="IPR046977">
    <property type="entry name" value="RsmC/RlmG"/>
</dbReference>
<protein>
    <recommendedName>
        <fullName evidence="6">Methyltransferase small domain-containing protein</fullName>
    </recommendedName>
</protein>
<dbReference type="SUPFAM" id="SSF53335">
    <property type="entry name" value="S-adenosyl-L-methionine-dependent methyltransferases"/>
    <property type="match status" value="1"/>
</dbReference>
<dbReference type="PANTHER" id="PTHR47816">
    <property type="entry name" value="RIBOSOMAL RNA SMALL SUBUNIT METHYLTRANSFERASE C"/>
    <property type="match status" value="1"/>
</dbReference>
<evidence type="ECO:0000259" key="6">
    <source>
        <dbReference type="Pfam" id="PF05175"/>
    </source>
</evidence>
<keyword evidence="4" id="KW-0808">Transferase</keyword>
<dbReference type="AlphaFoldDB" id="A0A072R6C3"/>
<dbReference type="InterPro" id="IPR029063">
    <property type="entry name" value="SAM-dependent_MTases_sf"/>
</dbReference>
<feature type="domain" description="Methyltransferase small" evidence="6">
    <location>
        <begin position="161"/>
        <end position="329"/>
    </location>
</feature>
<evidence type="ECO:0000256" key="3">
    <source>
        <dbReference type="ARBA" id="ARBA00022603"/>
    </source>
</evidence>
<dbReference type="EMBL" id="ASIV01000001">
    <property type="protein sequence ID" value="KEG21156.1"/>
    <property type="molecule type" value="Genomic_DNA"/>
</dbReference>
<evidence type="ECO:0000313" key="7">
    <source>
        <dbReference type="EMBL" id="KEG21156.1"/>
    </source>
</evidence>
<dbReference type="PANTHER" id="PTHR47816:SF4">
    <property type="entry name" value="RIBOSOMAL RNA SMALL SUBUNIT METHYLTRANSFERASE C"/>
    <property type="match status" value="1"/>
</dbReference>
<evidence type="ECO:0000256" key="1">
    <source>
        <dbReference type="ARBA" id="ARBA00022490"/>
    </source>
</evidence>
<gene>
    <name evidence="7" type="ORF">H710_00103</name>
</gene>
<keyword evidence="5" id="KW-0949">S-adenosyl-L-methionine</keyword>
<keyword evidence="2" id="KW-0698">rRNA processing</keyword>
<dbReference type="GO" id="GO:0006364">
    <property type="term" value="P:rRNA processing"/>
    <property type="evidence" value="ECO:0007669"/>
    <property type="project" value="UniProtKB-KW"/>
</dbReference>
<evidence type="ECO:0000256" key="4">
    <source>
        <dbReference type="ARBA" id="ARBA00022679"/>
    </source>
</evidence>
<evidence type="ECO:0000256" key="5">
    <source>
        <dbReference type="ARBA" id="ARBA00022691"/>
    </source>
</evidence>
<proteinExistence type="predicted"/>
<dbReference type="Gene3D" id="3.40.50.150">
    <property type="entry name" value="Vaccinia Virus protein VP39"/>
    <property type="match status" value="1"/>
</dbReference>
<dbReference type="InterPro" id="IPR007848">
    <property type="entry name" value="Small_mtfrase_dom"/>
</dbReference>
<accession>A0A072R6C3</accession>
<dbReference type="CDD" id="cd02440">
    <property type="entry name" value="AdoMet_MTases"/>
    <property type="match status" value="1"/>
</dbReference>
<reference evidence="7 8" key="1">
    <citation type="submission" date="2013-04" db="EMBL/GenBank/DDBJ databases">
        <title>The Genome Sequence of Bartonella bacilliformis Ver097.</title>
        <authorList>
            <consortium name="The Broad Institute Genomics Platform"/>
            <consortium name="The Broad Institute Genome Sequencing Center for Infectious Disease"/>
            <person name="Feldgarden M."/>
            <person name="Kirby J."/>
            <person name="Birtles R."/>
            <person name="Dasch G."/>
            <person name="Hendrix L."/>
            <person name="Koehler J."/>
            <person name="Walker B."/>
            <person name="Young S.K."/>
            <person name="Zeng Q."/>
            <person name="Gargeya S."/>
            <person name="Fitzgerald M."/>
            <person name="Haas B."/>
            <person name="Abouelleil A."/>
            <person name="Allen A.W."/>
            <person name="Alvarado L."/>
            <person name="Arachchi H.M."/>
            <person name="Berlin A.M."/>
            <person name="Chapman S.B."/>
            <person name="Gainer-Dewar J."/>
            <person name="Goldberg J."/>
            <person name="Griggs A."/>
            <person name="Gujja S."/>
            <person name="Hansen M."/>
            <person name="Howarth C."/>
            <person name="Imamovic A."/>
            <person name="Ireland A."/>
            <person name="Larimer J."/>
            <person name="McCowan C."/>
            <person name="Murphy C."/>
            <person name="Pearson M."/>
            <person name="Poon T.W."/>
            <person name="Priest M."/>
            <person name="Roberts A."/>
            <person name="Saif S."/>
            <person name="Shea T."/>
            <person name="Sisk P."/>
            <person name="Sykes S."/>
            <person name="Wortman J."/>
            <person name="Nusbaum C."/>
            <person name="Birren B."/>
        </authorList>
    </citation>
    <scope>NUCLEOTIDE SEQUENCE [LARGE SCALE GENOMIC DNA]</scope>
    <source>
        <strain evidence="7 8">Ver097</strain>
    </source>
</reference>
<comment type="caution">
    <text evidence="7">The sequence shown here is derived from an EMBL/GenBank/DDBJ whole genome shotgun (WGS) entry which is preliminary data.</text>
</comment>
<dbReference type="GO" id="GO:0008170">
    <property type="term" value="F:N-methyltransferase activity"/>
    <property type="evidence" value="ECO:0007669"/>
    <property type="project" value="UniProtKB-ARBA"/>
</dbReference>
<dbReference type="Proteomes" id="UP000031740">
    <property type="component" value="Unassembled WGS sequence"/>
</dbReference>
<dbReference type="Pfam" id="PF05175">
    <property type="entry name" value="MTS"/>
    <property type="match status" value="1"/>
</dbReference>
<dbReference type="PATRIC" id="fig|1293911.3.peg.106"/>
<evidence type="ECO:0000313" key="8">
    <source>
        <dbReference type="Proteomes" id="UP000031740"/>
    </source>
</evidence>
<dbReference type="PROSITE" id="PS00092">
    <property type="entry name" value="N6_MTASE"/>
    <property type="match status" value="1"/>
</dbReference>
<dbReference type="STRING" id="1293911.H710_00103"/>
<organism evidence="7 8">
    <name type="scientific">Bartonella bacilliformis Ver097</name>
    <dbReference type="NCBI Taxonomy" id="1293911"/>
    <lineage>
        <taxon>Bacteria</taxon>
        <taxon>Pseudomonadati</taxon>
        <taxon>Pseudomonadota</taxon>
        <taxon>Alphaproteobacteria</taxon>
        <taxon>Hyphomicrobiales</taxon>
        <taxon>Bartonellaceae</taxon>
        <taxon>Bartonella</taxon>
    </lineage>
</organism>
<dbReference type="GO" id="GO:0032259">
    <property type="term" value="P:methylation"/>
    <property type="evidence" value="ECO:0007669"/>
    <property type="project" value="UniProtKB-KW"/>
</dbReference>
<dbReference type="GO" id="GO:0003676">
    <property type="term" value="F:nucleic acid binding"/>
    <property type="evidence" value="ECO:0007669"/>
    <property type="project" value="InterPro"/>
</dbReference>
<dbReference type="HOGENOM" id="CLU_049581_1_0_5"/>
<dbReference type="RefSeq" id="WP_041848904.1">
    <property type="nucleotide sequence ID" value="NZ_KL503802.1"/>
</dbReference>